<gene>
    <name evidence="1" type="ORF">TNCT_292271</name>
</gene>
<dbReference type="Proteomes" id="UP000887116">
    <property type="component" value="Unassembled WGS sequence"/>
</dbReference>
<evidence type="ECO:0000313" key="1">
    <source>
        <dbReference type="EMBL" id="GFR26074.1"/>
    </source>
</evidence>
<accession>A0A8X6IPH0</accession>
<reference evidence="1" key="1">
    <citation type="submission" date="2020-07" db="EMBL/GenBank/DDBJ databases">
        <title>Multicomponent nature underlies the extraordinary mechanical properties of spider dragline silk.</title>
        <authorList>
            <person name="Kono N."/>
            <person name="Nakamura H."/>
            <person name="Mori M."/>
            <person name="Yoshida Y."/>
            <person name="Ohtoshi R."/>
            <person name="Malay A.D."/>
            <person name="Moran D.A.P."/>
            <person name="Tomita M."/>
            <person name="Numata K."/>
            <person name="Arakawa K."/>
        </authorList>
    </citation>
    <scope>NUCLEOTIDE SEQUENCE</scope>
</reference>
<keyword evidence="2" id="KW-1185">Reference proteome</keyword>
<dbReference type="EMBL" id="BMAO01028623">
    <property type="protein sequence ID" value="GFR26074.1"/>
    <property type="molecule type" value="Genomic_DNA"/>
</dbReference>
<comment type="caution">
    <text evidence="1">The sequence shown here is derived from an EMBL/GenBank/DDBJ whole genome shotgun (WGS) entry which is preliminary data.</text>
</comment>
<protein>
    <submittedName>
        <fullName evidence="1">Uncharacterized protein</fullName>
    </submittedName>
</protein>
<proteinExistence type="predicted"/>
<organism evidence="1 2">
    <name type="scientific">Trichonephila clavata</name>
    <name type="common">Joro spider</name>
    <name type="synonym">Nephila clavata</name>
    <dbReference type="NCBI Taxonomy" id="2740835"/>
    <lineage>
        <taxon>Eukaryota</taxon>
        <taxon>Metazoa</taxon>
        <taxon>Ecdysozoa</taxon>
        <taxon>Arthropoda</taxon>
        <taxon>Chelicerata</taxon>
        <taxon>Arachnida</taxon>
        <taxon>Araneae</taxon>
        <taxon>Araneomorphae</taxon>
        <taxon>Entelegynae</taxon>
        <taxon>Araneoidea</taxon>
        <taxon>Nephilidae</taxon>
        <taxon>Trichonephila</taxon>
    </lineage>
</organism>
<evidence type="ECO:0000313" key="2">
    <source>
        <dbReference type="Proteomes" id="UP000887116"/>
    </source>
</evidence>
<name>A0A8X6IPH0_TRICU</name>
<dbReference type="AlphaFoldDB" id="A0A8X6IPH0"/>
<sequence length="109" mass="12097">MPLTFGFAGKKTKVQCRNNCRIAKPVVSSLSVLSPITPIPLSIVRRALAPRCSQSHQMGLRNYQGPSFFCSPSQPGLHVKRDHFRAEVTCSPPQFFFPLVQERPSVSAE</sequence>